<feature type="chain" id="PRO_5047197210" evidence="6">
    <location>
        <begin position="23"/>
        <end position="431"/>
    </location>
</feature>
<sequence>MTSFFRINWLLPIILACTGLSATELDVIYEWKYVDYVWQSTDQKQDAIEQGVYNHSRILMFDQQPLPDGRRMVTTPKFYNNPATLSTISDATGDGGPLLAPYPDWSWHNKSSGDCSGITSVNRAVIDDCGRIWIVDSGTIGNELICPAKILAFSSTTDELLESFEFSSDLLRGPWNNDTGILEIQVVECSANACDDYWVYIGDVSSYGMVIFNGEKAWRLNDEIFLPSEAGSQFSIAGENFTMGIGPSGFLLTLDGFLKEKYLMFKALSSFKTYAASLEDMHNTQYSGSNVTYYVSNWTASSHEVGKVFTKYGGIVITGFTDETELVCWNLQNPLDNGYVGVLEQSETTLQYISSVKPIIEDGSDIETVWVLTNRFQKYVLGTMNFDEINFRMITADVAALVKDTVCEPEDHEVLDSILDINFLYLKTVSV</sequence>
<dbReference type="RefSeq" id="XP_046587183.1">
    <property type="nucleotide sequence ID" value="XM_046731227.1"/>
</dbReference>
<protein>
    <submittedName>
        <fullName evidence="8">Major royal jelly protein 1-like</fullName>
    </submittedName>
</protein>
<keyword evidence="4 6" id="KW-0732">Signal</keyword>
<dbReference type="InterPro" id="IPR011042">
    <property type="entry name" value="6-blade_b-propeller_TolB-like"/>
</dbReference>
<dbReference type="PANTHER" id="PTHR10009:SF7">
    <property type="entry name" value="GH10609P-RELATED"/>
    <property type="match status" value="1"/>
</dbReference>
<accession>A0ABM3FGP0</accession>
<evidence type="ECO:0000256" key="6">
    <source>
        <dbReference type="SAM" id="SignalP"/>
    </source>
</evidence>
<dbReference type="Gene3D" id="2.120.10.30">
    <property type="entry name" value="TolB, C-terminal domain"/>
    <property type="match status" value="1"/>
</dbReference>
<dbReference type="PRINTS" id="PR01366">
    <property type="entry name" value="ROYALJELLY"/>
</dbReference>
<comment type="similarity">
    <text evidence="2">Belongs to the major royal jelly protein family.</text>
</comment>
<reference evidence="8" key="1">
    <citation type="submission" date="2025-08" db="UniProtKB">
        <authorList>
            <consortium name="RefSeq"/>
        </authorList>
    </citation>
    <scope>IDENTIFICATION</scope>
    <source>
        <tissue evidence="8">Thorax and Abdomen</tissue>
    </source>
</reference>
<evidence type="ECO:0000256" key="2">
    <source>
        <dbReference type="ARBA" id="ARBA00009127"/>
    </source>
</evidence>
<comment type="subcellular location">
    <subcellularLocation>
        <location evidence="1">Secreted</location>
    </subcellularLocation>
</comment>
<evidence type="ECO:0000313" key="7">
    <source>
        <dbReference type="Proteomes" id="UP000829291"/>
    </source>
</evidence>
<keyword evidence="3" id="KW-0964">Secreted</keyword>
<name>A0ABM3FGP0_NEOLC</name>
<evidence type="ECO:0000256" key="5">
    <source>
        <dbReference type="ARBA" id="ARBA00023180"/>
    </source>
</evidence>
<organism evidence="7 8">
    <name type="scientific">Neodiprion lecontei</name>
    <name type="common">Redheaded pine sawfly</name>
    <dbReference type="NCBI Taxonomy" id="441921"/>
    <lineage>
        <taxon>Eukaryota</taxon>
        <taxon>Metazoa</taxon>
        <taxon>Ecdysozoa</taxon>
        <taxon>Arthropoda</taxon>
        <taxon>Hexapoda</taxon>
        <taxon>Insecta</taxon>
        <taxon>Pterygota</taxon>
        <taxon>Neoptera</taxon>
        <taxon>Endopterygota</taxon>
        <taxon>Hymenoptera</taxon>
        <taxon>Tenthredinoidea</taxon>
        <taxon>Diprionidae</taxon>
        <taxon>Diprioninae</taxon>
        <taxon>Neodiprion</taxon>
    </lineage>
</organism>
<evidence type="ECO:0000256" key="1">
    <source>
        <dbReference type="ARBA" id="ARBA00004613"/>
    </source>
</evidence>
<feature type="signal peptide" evidence="6">
    <location>
        <begin position="1"/>
        <end position="22"/>
    </location>
</feature>
<keyword evidence="5" id="KW-0325">Glycoprotein</keyword>
<dbReference type="Proteomes" id="UP000829291">
    <property type="component" value="Chromosome 2"/>
</dbReference>
<dbReference type="GeneID" id="124292864"/>
<evidence type="ECO:0000256" key="3">
    <source>
        <dbReference type="ARBA" id="ARBA00022525"/>
    </source>
</evidence>
<dbReference type="PANTHER" id="PTHR10009">
    <property type="entry name" value="PROTEIN YELLOW-RELATED"/>
    <property type="match status" value="1"/>
</dbReference>
<proteinExistence type="inferred from homology"/>
<dbReference type="Pfam" id="PF03022">
    <property type="entry name" value="MRJP"/>
    <property type="match status" value="1"/>
</dbReference>
<dbReference type="InterPro" id="IPR017996">
    <property type="entry name" value="MRJP/yellow-related"/>
</dbReference>
<evidence type="ECO:0000313" key="8">
    <source>
        <dbReference type="RefSeq" id="XP_046587183.1"/>
    </source>
</evidence>
<dbReference type="PROSITE" id="PS51257">
    <property type="entry name" value="PROKAR_LIPOPROTEIN"/>
    <property type="match status" value="1"/>
</dbReference>
<evidence type="ECO:0000256" key="4">
    <source>
        <dbReference type="ARBA" id="ARBA00022729"/>
    </source>
</evidence>
<gene>
    <name evidence="8" type="primary">LOC124292864</name>
</gene>
<keyword evidence="7" id="KW-1185">Reference proteome</keyword>